<dbReference type="Gene3D" id="3.40.50.11980">
    <property type="match status" value="1"/>
</dbReference>
<dbReference type="AlphaFoldDB" id="F0Y1M0"/>
<evidence type="ECO:0000256" key="6">
    <source>
        <dbReference type="ARBA" id="ARBA00023288"/>
    </source>
</evidence>
<dbReference type="RefSeq" id="XP_009034425.1">
    <property type="nucleotide sequence ID" value="XM_009036177.1"/>
</dbReference>
<dbReference type="GO" id="GO:0043495">
    <property type="term" value="F:protein-membrane adaptor activity"/>
    <property type="evidence" value="ECO:0007669"/>
    <property type="project" value="InterPro"/>
</dbReference>
<dbReference type="InterPro" id="IPR004155">
    <property type="entry name" value="PBS_lyase_HEAT"/>
</dbReference>
<evidence type="ECO:0000256" key="1">
    <source>
        <dbReference type="ARBA" id="ARBA00004592"/>
    </source>
</evidence>
<dbReference type="SUPFAM" id="SSF48371">
    <property type="entry name" value="ARM repeat"/>
    <property type="match status" value="1"/>
</dbReference>
<evidence type="ECO:0000259" key="9">
    <source>
        <dbReference type="Pfam" id="PF16953"/>
    </source>
</evidence>
<feature type="repeat" description="ARM" evidence="8">
    <location>
        <begin position="526"/>
        <end position="568"/>
    </location>
</feature>
<dbReference type="GeneID" id="20223858"/>
<feature type="repeat" description="ARM" evidence="8">
    <location>
        <begin position="401"/>
        <end position="443"/>
    </location>
</feature>
<feature type="repeat" description="ARM" evidence="8">
    <location>
        <begin position="485"/>
        <end position="527"/>
    </location>
</feature>
<feature type="repeat" description="ARM" evidence="8">
    <location>
        <begin position="443"/>
        <end position="485"/>
    </location>
</feature>
<dbReference type="InterPro" id="IPR031595">
    <property type="entry name" value="PRORP_C"/>
</dbReference>
<keyword evidence="5" id="KW-0472">Membrane</keyword>
<comment type="similarity">
    <text evidence="2">Belongs to the beta-catenin family.</text>
</comment>
<dbReference type="eggNOG" id="KOG0167">
    <property type="taxonomic scope" value="Eukaryota"/>
</dbReference>
<dbReference type="SMART" id="SM00567">
    <property type="entry name" value="EZ_HEAT"/>
    <property type="match status" value="4"/>
</dbReference>
<dbReference type="Pfam" id="PF00514">
    <property type="entry name" value="Arm"/>
    <property type="match status" value="2"/>
</dbReference>
<comment type="subcellular location">
    <subcellularLocation>
        <location evidence="1">Vacuole membrane</location>
        <topology evidence="1">Lipid-anchor</topology>
    </subcellularLocation>
</comment>
<protein>
    <recommendedName>
        <fullName evidence="7">Vacuolar protein 8</fullName>
    </recommendedName>
</protein>
<feature type="domain" description="PRORP" evidence="9">
    <location>
        <begin position="135"/>
        <end position="296"/>
    </location>
</feature>
<dbReference type="InterPro" id="IPR000225">
    <property type="entry name" value="Armadillo"/>
</dbReference>
<dbReference type="KEGG" id="aaf:AURANDRAFT_62371"/>
<dbReference type="PANTHER" id="PTHR47249:SF1">
    <property type="entry name" value="VACUOLAR PROTEIN 8"/>
    <property type="match status" value="1"/>
</dbReference>
<reference evidence="11 12" key="1">
    <citation type="journal article" date="2011" name="Proc. Natl. Acad. Sci. U.S.A.">
        <title>Niche of harmful alga Aureococcus anophagefferens revealed through ecogenomics.</title>
        <authorList>
            <person name="Gobler C.J."/>
            <person name="Berry D.L."/>
            <person name="Dyhrman S.T."/>
            <person name="Wilhelm S.W."/>
            <person name="Salamov A."/>
            <person name="Lobanov A.V."/>
            <person name="Zhang Y."/>
            <person name="Collier J.L."/>
            <person name="Wurch L.L."/>
            <person name="Kustka A.B."/>
            <person name="Dill B.D."/>
            <person name="Shah M."/>
            <person name="VerBerkmoes N.C."/>
            <person name="Kuo A."/>
            <person name="Terry A."/>
            <person name="Pangilinan J."/>
            <person name="Lindquist E.A."/>
            <person name="Lucas S."/>
            <person name="Paulsen I.T."/>
            <person name="Hattenrath-Lehmann T.K."/>
            <person name="Talmage S.C."/>
            <person name="Walker E.A."/>
            <person name="Koch F."/>
            <person name="Burson A.M."/>
            <person name="Marcoval M.A."/>
            <person name="Tang Y.Z."/>
            <person name="Lecleir G.R."/>
            <person name="Coyne K.J."/>
            <person name="Berg G.M."/>
            <person name="Bertrand E.M."/>
            <person name="Saito M.A."/>
            <person name="Gladyshev V.N."/>
            <person name="Grigoriev I.V."/>
        </authorList>
    </citation>
    <scope>NUCLEOTIDE SEQUENCE [LARGE SCALE GENOMIC DNA]</scope>
    <source>
        <strain evidence="12">CCMP 1984</strain>
    </source>
</reference>
<dbReference type="Gene3D" id="1.25.10.10">
    <property type="entry name" value="Leucine-rich Repeat Variant"/>
    <property type="match status" value="3"/>
</dbReference>
<feature type="domain" description="U-box" evidence="10">
    <location>
        <begin position="319"/>
        <end position="499"/>
    </location>
</feature>
<sequence length="677" mass="71338">MVRDDVALSESDYANLFRSRLAGPAAGVDEVLERLGRDAGVFAIASRTAAAMARDADAAPGWSATYERVGADGTTRFGALKRLALDGADRAQLRAAVLRAAGRRGGAQRERLEAFAEAFDRRCAAADAKNPPGVRVALDGANVAWYGRNFRGGNFDHGQLDRAMGALPAFFDGRVDPVLVLPRKHARASRLSGDARRLVDGWRREPHLLTTVPPGSDDDWYWMLASLSVASRGCDFAVSNDAARDHHFMHLAPLPFQRWKRRHVLRFAFRRDAAGAPAAFALDEPPTFSAELQRLETASHVAWLAPLADAPGGSSMAEIEGLVRALREGDDAAKTAAARALWNLAYHNAANKVAIAEAGAIPLLVELLCDGRAEAKRQAASALGSLAYNNDASKVAIAEAGAIPLLVELLRDGSADAKEEAAFALSNLACDNAANQAAIAEAGGVPPLVELLRDGSADAKQWAMFALGNLACYNAANQAAIAEAGAIPLLVELLRDGSAEASRLATGVLWNLASNAANVVLIAEAGAIPLLVELLRDGSAYAKEEAALALCNLAYRNAANKVAIAEAGAIPLLVELLRDGSAEASRRATGALWNIAYNNDANAVAIAAAVGLEALVELARRGRLTVDDQSVVRDAGIAAKRKAALVVAALLRACVPDELRSRADVRDVIRGVVGPYL</sequence>
<feature type="repeat" description="ARM" evidence="8">
    <location>
        <begin position="359"/>
        <end position="401"/>
    </location>
</feature>
<proteinExistence type="inferred from homology"/>
<gene>
    <name evidence="11" type="ORF">AURANDRAFT_62371</name>
</gene>
<evidence type="ECO:0000313" key="12">
    <source>
        <dbReference type="Proteomes" id="UP000002729"/>
    </source>
</evidence>
<name>F0Y1M0_AURAN</name>
<dbReference type="GO" id="GO:0005774">
    <property type="term" value="C:vacuolar membrane"/>
    <property type="evidence" value="ECO:0007669"/>
    <property type="project" value="UniProtKB-SubCell"/>
</dbReference>
<evidence type="ECO:0000256" key="2">
    <source>
        <dbReference type="ARBA" id="ARBA00005462"/>
    </source>
</evidence>
<keyword evidence="4" id="KW-0677">Repeat</keyword>
<keyword evidence="12" id="KW-1185">Reference proteome</keyword>
<evidence type="ECO:0000256" key="7">
    <source>
        <dbReference type="ARBA" id="ARBA00026209"/>
    </source>
</evidence>
<evidence type="ECO:0000313" key="11">
    <source>
        <dbReference type="EMBL" id="EGB10846.1"/>
    </source>
</evidence>
<dbReference type="InterPro" id="IPR016024">
    <property type="entry name" value="ARM-type_fold"/>
</dbReference>
<dbReference type="PROSITE" id="PS50176">
    <property type="entry name" value="ARM_REPEAT"/>
    <property type="match status" value="7"/>
</dbReference>
<dbReference type="Pfam" id="PF16953">
    <property type="entry name" value="PRORP"/>
    <property type="match status" value="1"/>
</dbReference>
<accession>F0Y1M0</accession>
<dbReference type="Pfam" id="PF25598">
    <property type="entry name" value="ARM_PUB"/>
    <property type="match status" value="1"/>
</dbReference>
<dbReference type="Proteomes" id="UP000002729">
    <property type="component" value="Unassembled WGS sequence"/>
</dbReference>
<organism evidence="12">
    <name type="scientific">Aureococcus anophagefferens</name>
    <name type="common">Harmful bloom alga</name>
    <dbReference type="NCBI Taxonomy" id="44056"/>
    <lineage>
        <taxon>Eukaryota</taxon>
        <taxon>Sar</taxon>
        <taxon>Stramenopiles</taxon>
        <taxon>Ochrophyta</taxon>
        <taxon>Pelagophyceae</taxon>
        <taxon>Pelagomonadales</taxon>
        <taxon>Pelagomonadaceae</taxon>
        <taxon>Aureococcus</taxon>
    </lineage>
</organism>
<dbReference type="OrthoDB" id="46913at2759"/>
<dbReference type="EMBL" id="GL833123">
    <property type="protein sequence ID" value="EGB10846.1"/>
    <property type="molecule type" value="Genomic_DNA"/>
</dbReference>
<dbReference type="PANTHER" id="PTHR47249">
    <property type="entry name" value="VACUOLAR PROTEIN 8"/>
    <property type="match status" value="1"/>
</dbReference>
<keyword evidence="6" id="KW-0449">Lipoprotein</keyword>
<dbReference type="SMART" id="SM00185">
    <property type="entry name" value="ARM"/>
    <property type="match status" value="7"/>
</dbReference>
<feature type="repeat" description="ARM" evidence="8">
    <location>
        <begin position="568"/>
        <end position="610"/>
    </location>
</feature>
<dbReference type="InParanoid" id="F0Y1M0"/>
<evidence type="ECO:0000256" key="3">
    <source>
        <dbReference type="ARBA" id="ARBA00022554"/>
    </source>
</evidence>
<evidence type="ECO:0000259" key="10">
    <source>
        <dbReference type="Pfam" id="PF25598"/>
    </source>
</evidence>
<dbReference type="InterPro" id="IPR045156">
    <property type="entry name" value="Vac8"/>
</dbReference>
<feature type="repeat" description="ARM" evidence="8">
    <location>
        <begin position="317"/>
        <end position="359"/>
    </location>
</feature>
<evidence type="ECO:0000256" key="5">
    <source>
        <dbReference type="ARBA" id="ARBA00023136"/>
    </source>
</evidence>
<evidence type="ECO:0000256" key="4">
    <source>
        <dbReference type="ARBA" id="ARBA00022737"/>
    </source>
</evidence>
<dbReference type="GO" id="GO:0071562">
    <property type="term" value="P:nucleus-vacuole junction assembly"/>
    <property type="evidence" value="ECO:0007669"/>
    <property type="project" value="InterPro"/>
</dbReference>
<keyword evidence="3" id="KW-0926">Vacuole</keyword>
<evidence type="ECO:0000256" key="8">
    <source>
        <dbReference type="PROSITE-ProRule" id="PRU00259"/>
    </source>
</evidence>
<dbReference type="InterPro" id="IPR058678">
    <property type="entry name" value="ARM_PUB"/>
</dbReference>
<dbReference type="InterPro" id="IPR011989">
    <property type="entry name" value="ARM-like"/>
</dbReference>